<dbReference type="STRING" id="762211.BSTEL_1207"/>
<dbReference type="RefSeq" id="WP_034529948.1">
    <property type="nucleotide sequence ID" value="NZ_JGZP01000021.1"/>
</dbReference>
<accession>A0A087DG88</accession>
<dbReference type="eggNOG" id="ENOG502ZWBA">
    <property type="taxonomic scope" value="Bacteria"/>
</dbReference>
<evidence type="ECO:0000313" key="2">
    <source>
        <dbReference type="Proteomes" id="UP000029004"/>
    </source>
</evidence>
<organism evidence="1 2">
    <name type="scientific">Bifidobacterium stellenboschense</name>
    <dbReference type="NCBI Taxonomy" id="762211"/>
    <lineage>
        <taxon>Bacteria</taxon>
        <taxon>Bacillati</taxon>
        <taxon>Actinomycetota</taxon>
        <taxon>Actinomycetes</taxon>
        <taxon>Bifidobacteriales</taxon>
        <taxon>Bifidobacteriaceae</taxon>
        <taxon>Bifidobacterium</taxon>
    </lineage>
</organism>
<protein>
    <submittedName>
        <fullName evidence="1">Uncharacterized protein</fullName>
    </submittedName>
</protein>
<evidence type="ECO:0000313" key="1">
    <source>
        <dbReference type="EMBL" id="KFI94538.1"/>
    </source>
</evidence>
<dbReference type="AlphaFoldDB" id="A0A087DG88"/>
<reference evidence="1 2" key="1">
    <citation type="submission" date="2014-03" db="EMBL/GenBank/DDBJ databases">
        <title>Genomics of Bifidobacteria.</title>
        <authorList>
            <person name="Ventura M."/>
            <person name="Milani C."/>
            <person name="Lugli G.A."/>
        </authorList>
    </citation>
    <scope>NUCLEOTIDE SEQUENCE [LARGE SCALE GENOMIC DNA]</scope>
    <source>
        <strain evidence="1 2">DSM 23968</strain>
    </source>
</reference>
<proteinExistence type="predicted"/>
<gene>
    <name evidence="1" type="ORF">BSTEL_1207</name>
</gene>
<dbReference type="Proteomes" id="UP000029004">
    <property type="component" value="Unassembled WGS sequence"/>
</dbReference>
<comment type="caution">
    <text evidence="1">The sequence shown here is derived from an EMBL/GenBank/DDBJ whole genome shotgun (WGS) entry which is preliminary data.</text>
</comment>
<keyword evidence="2" id="KW-1185">Reference proteome</keyword>
<dbReference type="OrthoDB" id="3233466at2"/>
<name>A0A087DG88_9BIFI</name>
<dbReference type="EMBL" id="JGZP01000021">
    <property type="protein sequence ID" value="KFI94538.1"/>
    <property type="molecule type" value="Genomic_DNA"/>
</dbReference>
<sequence>MGLIDIVGKGRKPGFSRAIPGAEELGSTLKDTFGAFRTGLGVPESKSTGVCEGCGAPLSGARHETVQCPYCDRQTRLP</sequence>